<dbReference type="Gene3D" id="3.90.70.10">
    <property type="entry name" value="Cysteine proteinases"/>
    <property type="match status" value="1"/>
</dbReference>
<sequence length="279" mass="29702">MPAQPVLSQMSAEGTAAAGQTSVAVRTMLNSGNSCYVNSTLQALAALNTGHFAFESLQSLLDLCASHLSDARPLNPTGLFQLRSLLPRWRFDGRQQDASEFYTALTSQGVGDLQAVQWQGRTDGHIEAADVGESPYKVRAGVFHIGAEVTSGDDAVRPTPASASDTKRVKVTSPDAKRPRGSRSPVPEDADMTDKPQLKIPEMRGASGRGSGGSGDRNSALRAAPARRITALSPEELTQGFLLHEEQLALQVPLPTKLGRRLVVALFGLAIHIQLVALE</sequence>
<gene>
    <name evidence="2" type="ORF">AK812_SmicGene7610</name>
</gene>
<dbReference type="EMBL" id="LSRX01000109">
    <property type="protein sequence ID" value="OLQ08863.1"/>
    <property type="molecule type" value="Genomic_DNA"/>
</dbReference>
<accession>A0A1Q9EN60</accession>
<feature type="region of interest" description="Disordered" evidence="1">
    <location>
        <begin position="151"/>
        <end position="222"/>
    </location>
</feature>
<protein>
    <recommendedName>
        <fullName evidence="4">USP domain-containing protein</fullName>
    </recommendedName>
</protein>
<evidence type="ECO:0000313" key="2">
    <source>
        <dbReference type="EMBL" id="OLQ08863.1"/>
    </source>
</evidence>
<keyword evidence="3" id="KW-1185">Reference proteome</keyword>
<comment type="caution">
    <text evidence="2">The sequence shown here is derived from an EMBL/GenBank/DDBJ whole genome shotgun (WGS) entry which is preliminary data.</text>
</comment>
<name>A0A1Q9EN60_SYMMI</name>
<reference evidence="2 3" key="1">
    <citation type="submission" date="2016-02" db="EMBL/GenBank/DDBJ databases">
        <title>Genome analysis of coral dinoflagellate symbionts highlights evolutionary adaptations to a symbiotic lifestyle.</title>
        <authorList>
            <person name="Aranda M."/>
            <person name="Li Y."/>
            <person name="Liew Y.J."/>
            <person name="Baumgarten S."/>
            <person name="Simakov O."/>
            <person name="Wilson M."/>
            <person name="Piel J."/>
            <person name="Ashoor H."/>
            <person name="Bougouffa S."/>
            <person name="Bajic V.B."/>
            <person name="Ryu T."/>
            <person name="Ravasi T."/>
            <person name="Bayer T."/>
            <person name="Micklem G."/>
            <person name="Kim H."/>
            <person name="Bhak J."/>
            <person name="Lajeunesse T.C."/>
            <person name="Voolstra C.R."/>
        </authorList>
    </citation>
    <scope>NUCLEOTIDE SEQUENCE [LARGE SCALE GENOMIC DNA]</scope>
    <source>
        <strain evidence="2 3">CCMP2467</strain>
    </source>
</reference>
<dbReference type="AlphaFoldDB" id="A0A1Q9EN60"/>
<dbReference type="InterPro" id="IPR038765">
    <property type="entry name" value="Papain-like_cys_pep_sf"/>
</dbReference>
<dbReference type="SUPFAM" id="SSF54001">
    <property type="entry name" value="Cysteine proteinases"/>
    <property type="match status" value="1"/>
</dbReference>
<organism evidence="2 3">
    <name type="scientific">Symbiodinium microadriaticum</name>
    <name type="common">Dinoflagellate</name>
    <name type="synonym">Zooxanthella microadriatica</name>
    <dbReference type="NCBI Taxonomy" id="2951"/>
    <lineage>
        <taxon>Eukaryota</taxon>
        <taxon>Sar</taxon>
        <taxon>Alveolata</taxon>
        <taxon>Dinophyceae</taxon>
        <taxon>Suessiales</taxon>
        <taxon>Symbiodiniaceae</taxon>
        <taxon>Symbiodinium</taxon>
    </lineage>
</organism>
<evidence type="ECO:0000313" key="3">
    <source>
        <dbReference type="Proteomes" id="UP000186817"/>
    </source>
</evidence>
<dbReference type="Proteomes" id="UP000186817">
    <property type="component" value="Unassembled WGS sequence"/>
</dbReference>
<proteinExistence type="predicted"/>
<evidence type="ECO:0008006" key="4">
    <source>
        <dbReference type="Google" id="ProtNLM"/>
    </source>
</evidence>
<dbReference type="OrthoDB" id="420187at2759"/>
<evidence type="ECO:0000256" key="1">
    <source>
        <dbReference type="SAM" id="MobiDB-lite"/>
    </source>
</evidence>